<dbReference type="Pfam" id="PF02833">
    <property type="entry name" value="DHHA2"/>
    <property type="match status" value="1"/>
</dbReference>
<dbReference type="InterPro" id="IPR004097">
    <property type="entry name" value="DHHA2"/>
</dbReference>
<proteinExistence type="predicted"/>
<comment type="cofactor">
    <cofactor evidence="1">
        <name>Mn(2+)</name>
        <dbReference type="ChEBI" id="CHEBI:29035"/>
    </cofactor>
</comment>
<gene>
    <name evidence="6" type="ORF">AMATHDRAFT_3323</name>
</gene>
<evidence type="ECO:0000256" key="3">
    <source>
        <dbReference type="ARBA" id="ARBA00022801"/>
    </source>
</evidence>
<dbReference type="SUPFAM" id="SSF64182">
    <property type="entry name" value="DHH phosphoesterases"/>
    <property type="match status" value="1"/>
</dbReference>
<accession>A0A2A9NPE5</accession>
<dbReference type="OrthoDB" id="374045at2759"/>
<dbReference type="GO" id="GO:0005737">
    <property type="term" value="C:cytoplasm"/>
    <property type="evidence" value="ECO:0007669"/>
    <property type="project" value="InterPro"/>
</dbReference>
<evidence type="ECO:0000256" key="2">
    <source>
        <dbReference type="ARBA" id="ARBA00022723"/>
    </source>
</evidence>
<evidence type="ECO:0000313" key="7">
    <source>
        <dbReference type="Proteomes" id="UP000242287"/>
    </source>
</evidence>
<dbReference type="InterPro" id="IPR038222">
    <property type="entry name" value="DHHA2_dom_sf"/>
</dbReference>
<protein>
    <recommendedName>
        <fullName evidence="5">DHHA2 domain-containing protein</fullName>
    </recommendedName>
</protein>
<dbReference type="STRING" id="703135.A0A2A9NPE5"/>
<dbReference type="Pfam" id="PF01368">
    <property type="entry name" value="DHH"/>
    <property type="match status" value="1"/>
</dbReference>
<evidence type="ECO:0000256" key="1">
    <source>
        <dbReference type="ARBA" id="ARBA00001936"/>
    </source>
</evidence>
<dbReference type="AlphaFoldDB" id="A0A2A9NPE5"/>
<feature type="domain" description="DHHA2" evidence="5">
    <location>
        <begin position="284"/>
        <end position="453"/>
    </location>
</feature>
<dbReference type="PANTHER" id="PTHR12112:SF39">
    <property type="entry name" value="EG:152A3.5 PROTEIN (FBGN0003116_PN PROTEIN)"/>
    <property type="match status" value="1"/>
</dbReference>
<keyword evidence="7" id="KW-1185">Reference proteome</keyword>
<sequence>MGQVLRRPVSIFSASPKAATATALSQFLRNAKQKYLADIRADPPRGNEWVVVMGNEAGDLDSLASSIAYAFCLSTYHNLKAVPLIQIDREDLHLRAENLYALIAAGIDDPSSLLLLLNDVVEDYGKPTEKQYPFPSSKFGLVDHNCLGGRYSYLNPAMVITILDHHTDEKQHMMANPRIVEPAGSCASHVAHQFPMVPTTGGGKVLIPQELATLLLSAIFIDTDGLKPGKKALDVDYFAVLKLLPVSSLAEGLTPGELPKPNKGEISTEDERKINEIRVLQDLTKALEREKDDVSKLNASELLRRDAKVYNLDVQLSSKSVKIKAGLSTVPRPLKDNWAANDQLLKASIDWMKKQDLSVFGVLTSFRDDKDKHKREMAWFVRSDDDEESSGVDVDKLAKKLFDGLEASKELELEEHKIKIDTHGEKGLRVKVYKQNNAKASRKVIAPVMMKILEGDKEKKSVPMGNGVQAGPSM</sequence>
<dbReference type="GO" id="GO:0046872">
    <property type="term" value="F:metal ion binding"/>
    <property type="evidence" value="ECO:0007669"/>
    <property type="project" value="UniProtKB-KW"/>
</dbReference>
<evidence type="ECO:0000259" key="5">
    <source>
        <dbReference type="SMART" id="SM01131"/>
    </source>
</evidence>
<dbReference type="PANTHER" id="PTHR12112">
    <property type="entry name" value="BNIP - RELATED"/>
    <property type="match status" value="1"/>
</dbReference>
<dbReference type="EMBL" id="KZ301991">
    <property type="protein sequence ID" value="PFH51194.1"/>
    <property type="molecule type" value="Genomic_DNA"/>
</dbReference>
<evidence type="ECO:0000256" key="4">
    <source>
        <dbReference type="ARBA" id="ARBA00023211"/>
    </source>
</evidence>
<dbReference type="Gene3D" id="3.90.1640.10">
    <property type="entry name" value="inorganic pyrophosphatase (n-terminal core)"/>
    <property type="match status" value="1"/>
</dbReference>
<organism evidence="6 7">
    <name type="scientific">Amanita thiersii Skay4041</name>
    <dbReference type="NCBI Taxonomy" id="703135"/>
    <lineage>
        <taxon>Eukaryota</taxon>
        <taxon>Fungi</taxon>
        <taxon>Dikarya</taxon>
        <taxon>Basidiomycota</taxon>
        <taxon>Agaricomycotina</taxon>
        <taxon>Agaricomycetes</taxon>
        <taxon>Agaricomycetidae</taxon>
        <taxon>Agaricales</taxon>
        <taxon>Pluteineae</taxon>
        <taxon>Amanitaceae</taxon>
        <taxon>Amanita</taxon>
    </lineage>
</organism>
<keyword evidence="3" id="KW-0378">Hydrolase</keyword>
<dbReference type="InterPro" id="IPR038763">
    <property type="entry name" value="DHH_sf"/>
</dbReference>
<evidence type="ECO:0000313" key="6">
    <source>
        <dbReference type="EMBL" id="PFH51194.1"/>
    </source>
</evidence>
<keyword evidence="4" id="KW-0464">Manganese</keyword>
<dbReference type="Proteomes" id="UP000242287">
    <property type="component" value="Unassembled WGS sequence"/>
</dbReference>
<dbReference type="GO" id="GO:0004309">
    <property type="term" value="F:exopolyphosphatase activity"/>
    <property type="evidence" value="ECO:0007669"/>
    <property type="project" value="TreeGrafter"/>
</dbReference>
<name>A0A2A9NPE5_9AGAR</name>
<dbReference type="Gene3D" id="3.10.310.20">
    <property type="entry name" value="DHHA2 domain"/>
    <property type="match status" value="1"/>
</dbReference>
<keyword evidence="2" id="KW-0479">Metal-binding</keyword>
<dbReference type="SMART" id="SM01131">
    <property type="entry name" value="DHHA2"/>
    <property type="match status" value="1"/>
</dbReference>
<dbReference type="InterPro" id="IPR001667">
    <property type="entry name" value="DDH_dom"/>
</dbReference>
<reference evidence="6 7" key="1">
    <citation type="submission" date="2014-02" db="EMBL/GenBank/DDBJ databases">
        <title>Transposable element dynamics among asymbiotic and ectomycorrhizal Amanita fungi.</title>
        <authorList>
            <consortium name="DOE Joint Genome Institute"/>
            <person name="Hess J."/>
            <person name="Skrede I."/>
            <person name="Wolfe B."/>
            <person name="LaButti K."/>
            <person name="Ohm R.A."/>
            <person name="Grigoriev I.V."/>
            <person name="Pringle A."/>
        </authorList>
    </citation>
    <scope>NUCLEOTIDE SEQUENCE [LARGE SCALE GENOMIC DNA]</scope>
    <source>
        <strain evidence="6 7">SKay4041</strain>
    </source>
</reference>